<evidence type="ECO:0000256" key="3">
    <source>
        <dbReference type="ARBA" id="ARBA00022989"/>
    </source>
</evidence>
<sequence>MALFLQRFTRRKTHGLDENLNEHGGPKLARVLGAFDLVFLGVGSTLGVGVYVLAGEVAKNNAGPAVCISFLIAAFASAFAAVCYAEFGARVPKAGSAYVYSYVTVGELMAFVIGWNLVLEYLIGTASVAKSFSENFDKLVNKSMSNAFLDVFPIDAPGLGPYVDWFAFSVTIVLSGLLAFGMKGSSLFTNVFTVVNLANVLLVIIAGLFFVDGSNWQISFNETDYNETFTEEDVGVGGFAPFGLAGIMDGAATCFFAFVGFDSIAATSEEAKNPKRDIPLAIMTTLVVVFFAYFGVSTVLTLMVPYYLQDPNTPLVSAFFDVGQEELGITVSIGSLFGISASLLGAMIPLPRIIYAMSRDGLVFRILGRIHRQTQTPVLATLLLGLFAAILSMIFDLSALIDMMSIGTLLAYSLVAVSVLIIRFTHDADEDGKLFNSNNEHDHKDNSECLSADFLGSTTNRSQKKAYILIGSYCLLCLGLALILVLGETKLQAGDVGIAVGTAIIAALLAINLAWLAWQPRSKRTVYFMVPLVPLIPCLSILINIYLMMRLSTATWIRFGVWMLVGFLTYFGYGLWFSSEEYIRKGKPVPGSGPLLPVTNGEVNKSFVSDERIEMSSESSTDLEAADSQGVGNDDTGLRKYQTLEALHKADSLLSEVSRSDTSSVDGNYELHRKLQGVFDGVEDLEVSPDYIPVTAEAQEVILEAYKAPDLTIEQQEAMNGLTVMQTALHIMLKKYFSALKNEENPLHTKLQEIFDGTFELSKPEMFIPLPCPPPSLPKSMPQMPEVEIPVEIQQVLTTVPAVHKNAQLVFTNDNSGDALHLKLRRIFDNIDVLSPSPPFKPEELLGDSIIPHMEPVNPVDPEFLKVIGPMIEAAHLTARSYFLSKVIPKGKPNLLPMMHELKSKVVEKPAEDFEFQKVESATLVQPTPPSSPIKQVNSDLLSALKSSFDARKDKEGKSEPQADIPKDMET</sequence>
<dbReference type="InterPro" id="IPR029485">
    <property type="entry name" value="CAT_C"/>
</dbReference>
<dbReference type="FunFam" id="1.20.1740.10:FF:000010">
    <property type="entry name" value="probable cationic amino acid transporter"/>
    <property type="match status" value="1"/>
</dbReference>
<comment type="caution">
    <text evidence="8">The sequence shown here is derived from an EMBL/GenBank/DDBJ whole genome shotgun (WGS) entry which is preliminary data.</text>
</comment>
<keyword evidence="4 6" id="KW-0472">Membrane</keyword>
<dbReference type="GO" id="GO:0061459">
    <property type="term" value="F:L-arginine transmembrane transporter activity"/>
    <property type="evidence" value="ECO:0007669"/>
    <property type="project" value="TreeGrafter"/>
</dbReference>
<proteinExistence type="predicted"/>
<reference evidence="8" key="1">
    <citation type="submission" date="2023-07" db="EMBL/GenBank/DDBJ databases">
        <title>Chromosome-level genome assembly of Artemia franciscana.</title>
        <authorList>
            <person name="Jo E."/>
        </authorList>
    </citation>
    <scope>NUCLEOTIDE SEQUENCE</scope>
    <source>
        <tissue evidence="8">Whole body</tissue>
    </source>
</reference>
<dbReference type="GO" id="GO:0000064">
    <property type="term" value="F:L-ornithine transmembrane transporter activity"/>
    <property type="evidence" value="ECO:0007669"/>
    <property type="project" value="TreeGrafter"/>
</dbReference>
<dbReference type="PANTHER" id="PTHR43243">
    <property type="entry name" value="INNER MEMBRANE TRANSPORTER YGJI-RELATED"/>
    <property type="match status" value="1"/>
</dbReference>
<feature type="region of interest" description="Disordered" evidence="5">
    <location>
        <begin position="945"/>
        <end position="971"/>
    </location>
</feature>
<evidence type="ECO:0000259" key="7">
    <source>
        <dbReference type="Pfam" id="PF13906"/>
    </source>
</evidence>
<comment type="subcellular location">
    <subcellularLocation>
        <location evidence="1">Membrane</location>
        <topology evidence="1">Multi-pass membrane protein</topology>
    </subcellularLocation>
</comment>
<evidence type="ECO:0000256" key="2">
    <source>
        <dbReference type="ARBA" id="ARBA00022692"/>
    </source>
</evidence>
<evidence type="ECO:0000256" key="1">
    <source>
        <dbReference type="ARBA" id="ARBA00004141"/>
    </source>
</evidence>
<dbReference type="GO" id="GO:0005886">
    <property type="term" value="C:plasma membrane"/>
    <property type="evidence" value="ECO:0007669"/>
    <property type="project" value="TreeGrafter"/>
</dbReference>
<dbReference type="EMBL" id="JAVRJZ010000020">
    <property type="protein sequence ID" value="KAK2705809.1"/>
    <property type="molecule type" value="Genomic_DNA"/>
</dbReference>
<feature type="transmembrane region" description="Helical" evidence="6">
    <location>
        <begin position="66"/>
        <end position="85"/>
    </location>
</feature>
<gene>
    <name evidence="8" type="ORF">QYM36_015980</name>
</gene>
<keyword evidence="9" id="KW-1185">Reference proteome</keyword>
<feature type="compositionally biased region" description="Basic and acidic residues" evidence="5">
    <location>
        <begin position="949"/>
        <end position="971"/>
    </location>
</feature>
<evidence type="ECO:0000256" key="6">
    <source>
        <dbReference type="SAM" id="Phobius"/>
    </source>
</evidence>
<dbReference type="Gene3D" id="1.20.1740.10">
    <property type="entry name" value="Amino acid/polyamine transporter I"/>
    <property type="match status" value="1"/>
</dbReference>
<feature type="transmembrane region" description="Helical" evidence="6">
    <location>
        <begin position="498"/>
        <end position="518"/>
    </location>
</feature>
<feature type="transmembrane region" description="Helical" evidence="6">
    <location>
        <begin position="376"/>
        <end position="395"/>
    </location>
</feature>
<feature type="transmembrane region" description="Helical" evidence="6">
    <location>
        <begin position="31"/>
        <end position="54"/>
    </location>
</feature>
<feature type="transmembrane region" description="Helical" evidence="6">
    <location>
        <begin position="466"/>
        <end position="486"/>
    </location>
</feature>
<evidence type="ECO:0000256" key="5">
    <source>
        <dbReference type="SAM" id="MobiDB-lite"/>
    </source>
</evidence>
<evidence type="ECO:0000313" key="9">
    <source>
        <dbReference type="Proteomes" id="UP001187531"/>
    </source>
</evidence>
<dbReference type="Pfam" id="PF13520">
    <property type="entry name" value="AA_permease_2"/>
    <property type="match status" value="1"/>
</dbReference>
<feature type="transmembrane region" description="Helical" evidence="6">
    <location>
        <begin position="97"/>
        <end position="118"/>
    </location>
</feature>
<protein>
    <recommendedName>
        <fullName evidence="7">Cationic amino acid transporter C-terminal domain-containing protein</fullName>
    </recommendedName>
</protein>
<feature type="transmembrane region" description="Helical" evidence="6">
    <location>
        <begin position="327"/>
        <end position="355"/>
    </location>
</feature>
<feature type="domain" description="Cationic amino acid transporter C-terminal" evidence="7">
    <location>
        <begin position="528"/>
        <end position="576"/>
    </location>
</feature>
<dbReference type="Pfam" id="PF13906">
    <property type="entry name" value="AA_permease_C"/>
    <property type="match status" value="1"/>
</dbReference>
<feature type="transmembrane region" description="Helical" evidence="6">
    <location>
        <begin position="187"/>
        <end position="211"/>
    </location>
</feature>
<dbReference type="EMBL" id="JAVRJZ010000020">
    <property type="protein sequence ID" value="KAK2705808.1"/>
    <property type="molecule type" value="Genomic_DNA"/>
</dbReference>
<evidence type="ECO:0000256" key="4">
    <source>
        <dbReference type="ARBA" id="ARBA00023136"/>
    </source>
</evidence>
<evidence type="ECO:0000313" key="8">
    <source>
        <dbReference type="EMBL" id="KAK2705809.1"/>
    </source>
</evidence>
<dbReference type="InterPro" id="IPR002293">
    <property type="entry name" value="AA/rel_permease1"/>
</dbReference>
<dbReference type="GO" id="GO:0097638">
    <property type="term" value="P:L-arginine import across plasma membrane"/>
    <property type="evidence" value="ECO:0007669"/>
    <property type="project" value="TreeGrafter"/>
</dbReference>
<organism evidence="8 9">
    <name type="scientific">Artemia franciscana</name>
    <name type="common">Brine shrimp</name>
    <name type="synonym">Artemia sanfranciscana</name>
    <dbReference type="NCBI Taxonomy" id="6661"/>
    <lineage>
        <taxon>Eukaryota</taxon>
        <taxon>Metazoa</taxon>
        <taxon>Ecdysozoa</taxon>
        <taxon>Arthropoda</taxon>
        <taxon>Crustacea</taxon>
        <taxon>Branchiopoda</taxon>
        <taxon>Anostraca</taxon>
        <taxon>Artemiidae</taxon>
        <taxon>Artemia</taxon>
    </lineage>
</organism>
<accession>A0AA88KXF5</accession>
<feature type="transmembrane region" description="Helical" evidence="6">
    <location>
        <begin position="559"/>
        <end position="577"/>
    </location>
</feature>
<feature type="transmembrane region" description="Helical" evidence="6">
    <location>
        <begin position="401"/>
        <end position="424"/>
    </location>
</feature>
<dbReference type="GO" id="GO:0015189">
    <property type="term" value="F:L-lysine transmembrane transporter activity"/>
    <property type="evidence" value="ECO:0007669"/>
    <property type="project" value="TreeGrafter"/>
</dbReference>
<feature type="transmembrane region" description="Helical" evidence="6">
    <location>
        <begin position="280"/>
        <end position="307"/>
    </location>
</feature>
<dbReference type="AlphaFoldDB" id="A0AA88KXF5"/>
<dbReference type="Proteomes" id="UP001187531">
    <property type="component" value="Unassembled WGS sequence"/>
</dbReference>
<keyword evidence="2 6" id="KW-0812">Transmembrane</keyword>
<name>A0AA88KXF5_ARTSF</name>
<feature type="transmembrane region" description="Helical" evidence="6">
    <location>
        <begin position="239"/>
        <end position="259"/>
    </location>
</feature>
<dbReference type="PANTHER" id="PTHR43243:SF105">
    <property type="entry name" value="CATIONIC AMINO ACID TRANSPORTER C-TERMINAL DOMAIN-CONTAINING PROTEIN"/>
    <property type="match status" value="1"/>
</dbReference>
<feature type="transmembrane region" description="Helical" evidence="6">
    <location>
        <begin position="162"/>
        <end position="180"/>
    </location>
</feature>
<feature type="transmembrane region" description="Helical" evidence="6">
    <location>
        <begin position="525"/>
        <end position="547"/>
    </location>
</feature>
<keyword evidence="3 6" id="KW-1133">Transmembrane helix</keyword>